<dbReference type="PANTHER" id="PTHR30572">
    <property type="entry name" value="MEMBRANE COMPONENT OF TRANSPORTER-RELATED"/>
    <property type="match status" value="1"/>
</dbReference>
<dbReference type="Proteomes" id="UP000263486">
    <property type="component" value="Unassembled WGS sequence"/>
</dbReference>
<feature type="domain" description="ABC3 transporter permease C-terminal" evidence="8">
    <location>
        <begin position="250"/>
        <end position="362"/>
    </location>
</feature>
<evidence type="ECO:0000256" key="5">
    <source>
        <dbReference type="ARBA" id="ARBA00023136"/>
    </source>
</evidence>
<dbReference type="InterPro" id="IPR050250">
    <property type="entry name" value="Macrolide_Exporter_MacB"/>
</dbReference>
<evidence type="ECO:0000256" key="3">
    <source>
        <dbReference type="ARBA" id="ARBA00022692"/>
    </source>
</evidence>
<evidence type="ECO:0000313" key="10">
    <source>
        <dbReference type="EMBL" id="REI43070.1"/>
    </source>
</evidence>
<evidence type="ECO:0000259" key="8">
    <source>
        <dbReference type="Pfam" id="PF02687"/>
    </source>
</evidence>
<protein>
    <recommendedName>
        <fullName evidence="12">ABC transporter permease</fullName>
    </recommendedName>
</protein>
<dbReference type="PANTHER" id="PTHR30572:SF4">
    <property type="entry name" value="ABC TRANSPORTER PERMEASE YTRF"/>
    <property type="match status" value="1"/>
</dbReference>
<keyword evidence="11" id="KW-1185">Reference proteome</keyword>
<dbReference type="InterPro" id="IPR003838">
    <property type="entry name" value="ABC3_permease_C"/>
</dbReference>
<comment type="similarity">
    <text evidence="6">Belongs to the ABC-4 integral membrane protein family.</text>
</comment>
<feature type="transmembrane region" description="Helical" evidence="7">
    <location>
        <begin position="21"/>
        <end position="41"/>
    </location>
</feature>
<feature type="domain" description="MacB-like periplasmic core" evidence="9">
    <location>
        <begin position="21"/>
        <end position="211"/>
    </location>
</feature>
<evidence type="ECO:0008006" key="12">
    <source>
        <dbReference type="Google" id="ProtNLM"/>
    </source>
</evidence>
<proteinExistence type="inferred from homology"/>
<comment type="caution">
    <text evidence="10">The sequence shown here is derived from an EMBL/GenBank/DDBJ whole genome shotgun (WGS) entry which is preliminary data.</text>
</comment>
<keyword evidence="2" id="KW-1003">Cell membrane</keyword>
<gene>
    <name evidence="10" type="ORF">DYH56_00005</name>
</gene>
<sequence>MIFWMVYRILMGNKLRSAVPLVGIIIGVASIMGIFAISSGGEAAVKKDLASIAENRVLIGSSRGYDLEDLKLLENLPVVDYVFSPEMNMTVSYDELNKVKLEGYTRSAIEGKELEVEGTANIRGREVLIGDRTAEKIFKTSHAVGKIFQINLSTGKPVELRVIGVYKEDLGLGPIYMDADEYNNLGSNRVVNTVVVTYKDREDIEETTNYVIQILSRKNYRNRYTILEGNARYQKIEKIKNMINIFLGAVGITALVMGGLGISNLLLNSVREMTPSIGILRTMGMSKKNILKIFLLESTILSTLGGAIGIILGCIGAYVVGKIIGIPSIYYAEQILTVFFTSIGMGIVFGSLPAYKAARLEPVEAMKI</sequence>
<reference evidence="10 11" key="1">
    <citation type="submission" date="2018-08" db="EMBL/GenBank/DDBJ databases">
        <title>Draft genome sequence of Psychrilyobacter sp. strain SD5 isolated from Black Sea water.</title>
        <authorList>
            <person name="Yadav S."/>
            <person name="Villanueva L."/>
            <person name="Damste J.S.S."/>
        </authorList>
    </citation>
    <scope>NUCLEOTIDE SEQUENCE [LARGE SCALE GENOMIC DNA]</scope>
    <source>
        <strain evidence="10 11">SD5</strain>
    </source>
</reference>
<feature type="transmembrane region" description="Helical" evidence="7">
    <location>
        <begin position="331"/>
        <end position="352"/>
    </location>
</feature>
<evidence type="ECO:0000256" key="7">
    <source>
        <dbReference type="SAM" id="Phobius"/>
    </source>
</evidence>
<dbReference type="InterPro" id="IPR025857">
    <property type="entry name" value="MacB_PCD"/>
</dbReference>
<dbReference type="RefSeq" id="WP_114640790.1">
    <property type="nucleotide sequence ID" value="NZ_JAACIO010000001.1"/>
</dbReference>
<keyword evidence="5 7" id="KW-0472">Membrane</keyword>
<dbReference type="EMBL" id="QUAJ01000001">
    <property type="protein sequence ID" value="REI43070.1"/>
    <property type="molecule type" value="Genomic_DNA"/>
</dbReference>
<evidence type="ECO:0000259" key="9">
    <source>
        <dbReference type="Pfam" id="PF12704"/>
    </source>
</evidence>
<accession>A0ABX9KKI8</accession>
<evidence type="ECO:0000256" key="6">
    <source>
        <dbReference type="ARBA" id="ARBA00038076"/>
    </source>
</evidence>
<keyword evidence="3 7" id="KW-0812">Transmembrane</keyword>
<feature type="transmembrane region" description="Helical" evidence="7">
    <location>
        <begin position="293"/>
        <end position="319"/>
    </location>
</feature>
<dbReference type="Pfam" id="PF02687">
    <property type="entry name" value="FtsX"/>
    <property type="match status" value="1"/>
</dbReference>
<dbReference type="Pfam" id="PF12704">
    <property type="entry name" value="MacB_PCD"/>
    <property type="match status" value="1"/>
</dbReference>
<evidence type="ECO:0000256" key="1">
    <source>
        <dbReference type="ARBA" id="ARBA00004651"/>
    </source>
</evidence>
<feature type="transmembrane region" description="Helical" evidence="7">
    <location>
        <begin position="245"/>
        <end position="267"/>
    </location>
</feature>
<evidence type="ECO:0000313" key="11">
    <source>
        <dbReference type="Proteomes" id="UP000263486"/>
    </source>
</evidence>
<keyword evidence="4 7" id="KW-1133">Transmembrane helix</keyword>
<organism evidence="10 11">
    <name type="scientific">Psychrilyobacter piezotolerans</name>
    <dbReference type="NCBI Taxonomy" id="2293438"/>
    <lineage>
        <taxon>Bacteria</taxon>
        <taxon>Fusobacteriati</taxon>
        <taxon>Fusobacteriota</taxon>
        <taxon>Fusobacteriia</taxon>
        <taxon>Fusobacteriales</taxon>
        <taxon>Fusobacteriaceae</taxon>
        <taxon>Psychrilyobacter</taxon>
    </lineage>
</organism>
<name>A0ABX9KKI8_9FUSO</name>
<evidence type="ECO:0000256" key="4">
    <source>
        <dbReference type="ARBA" id="ARBA00022989"/>
    </source>
</evidence>
<evidence type="ECO:0000256" key="2">
    <source>
        <dbReference type="ARBA" id="ARBA00022475"/>
    </source>
</evidence>
<comment type="subcellular location">
    <subcellularLocation>
        <location evidence="1">Cell membrane</location>
        <topology evidence="1">Multi-pass membrane protein</topology>
    </subcellularLocation>
</comment>